<keyword evidence="2" id="KW-0175">Coiled coil</keyword>
<reference evidence="4" key="1">
    <citation type="journal article" date="2019" name="bioRxiv">
        <title>The Genome of the Zebra Mussel, Dreissena polymorpha: A Resource for Invasive Species Research.</title>
        <authorList>
            <person name="McCartney M.A."/>
            <person name="Auch B."/>
            <person name="Kono T."/>
            <person name="Mallez S."/>
            <person name="Zhang Y."/>
            <person name="Obille A."/>
            <person name="Becker A."/>
            <person name="Abrahante J.E."/>
            <person name="Garbe J."/>
            <person name="Badalamenti J.P."/>
            <person name="Herman A."/>
            <person name="Mangelson H."/>
            <person name="Liachko I."/>
            <person name="Sullivan S."/>
            <person name="Sone E.D."/>
            <person name="Koren S."/>
            <person name="Silverstein K.A.T."/>
            <person name="Beckman K.B."/>
            <person name="Gohl D.M."/>
        </authorList>
    </citation>
    <scope>NUCLEOTIDE SEQUENCE</scope>
    <source>
        <strain evidence="4">Duluth1</strain>
        <tissue evidence="4">Whole animal</tissue>
    </source>
</reference>
<organism evidence="4 5">
    <name type="scientific">Dreissena polymorpha</name>
    <name type="common">Zebra mussel</name>
    <name type="synonym">Mytilus polymorpha</name>
    <dbReference type="NCBI Taxonomy" id="45954"/>
    <lineage>
        <taxon>Eukaryota</taxon>
        <taxon>Metazoa</taxon>
        <taxon>Spiralia</taxon>
        <taxon>Lophotrochozoa</taxon>
        <taxon>Mollusca</taxon>
        <taxon>Bivalvia</taxon>
        <taxon>Autobranchia</taxon>
        <taxon>Heteroconchia</taxon>
        <taxon>Euheterodonta</taxon>
        <taxon>Imparidentia</taxon>
        <taxon>Neoheterodontei</taxon>
        <taxon>Myida</taxon>
        <taxon>Dreissenoidea</taxon>
        <taxon>Dreissenidae</taxon>
        <taxon>Dreissena</taxon>
    </lineage>
</organism>
<dbReference type="Proteomes" id="UP000828390">
    <property type="component" value="Unassembled WGS sequence"/>
</dbReference>
<protein>
    <recommendedName>
        <fullName evidence="3">B box-type domain-containing protein</fullName>
    </recommendedName>
</protein>
<feature type="domain" description="B box-type" evidence="3">
    <location>
        <begin position="31"/>
        <end position="74"/>
    </location>
</feature>
<keyword evidence="1" id="KW-0479">Metal-binding</keyword>
<comment type="caution">
    <text evidence="4">The sequence shown here is derived from an EMBL/GenBank/DDBJ whole genome shotgun (WGS) entry which is preliminary data.</text>
</comment>
<evidence type="ECO:0000313" key="4">
    <source>
        <dbReference type="EMBL" id="KAH3749086.1"/>
    </source>
</evidence>
<evidence type="ECO:0000259" key="3">
    <source>
        <dbReference type="PROSITE" id="PS50119"/>
    </source>
</evidence>
<proteinExistence type="predicted"/>
<dbReference type="PROSITE" id="PS50119">
    <property type="entry name" value="ZF_BBOX"/>
    <property type="match status" value="2"/>
</dbReference>
<gene>
    <name evidence="4" type="ORF">DPMN_183576</name>
</gene>
<evidence type="ECO:0000256" key="1">
    <source>
        <dbReference type="PROSITE-ProRule" id="PRU00024"/>
    </source>
</evidence>
<keyword evidence="1" id="KW-0862">Zinc</keyword>
<feature type="coiled-coil region" evidence="2">
    <location>
        <begin position="185"/>
        <end position="245"/>
    </location>
</feature>
<dbReference type="Gene3D" id="3.30.160.60">
    <property type="entry name" value="Classic Zinc Finger"/>
    <property type="match status" value="1"/>
</dbReference>
<dbReference type="InterPro" id="IPR011042">
    <property type="entry name" value="6-blade_b-propeller_TolB-like"/>
</dbReference>
<dbReference type="Gene3D" id="2.120.10.30">
    <property type="entry name" value="TolB, C-terminal domain"/>
    <property type="match status" value="1"/>
</dbReference>
<dbReference type="PANTHER" id="PTHR25462">
    <property type="entry name" value="BONUS, ISOFORM C-RELATED"/>
    <property type="match status" value="1"/>
</dbReference>
<sequence length="586" mass="66129">MATFSQSSIDKGSDITKSFSQSTIDKGSDMIQDFLCSTCEEKKLDKFADFYCESCVKFYCGECVNMHNKLFTKHTPYGRGAMKKWPVAKKVEDFLLKCDVHKEKSLKMYCDEHSELCCTNCAFLNHRLCQKVTLISDKVKGQSTDLQKLSVSFKTILEEIKKLQYNQEASIQYVQSSYDEQLYTIQETRQKINSALDTIEQKTLKEMKDTLTKLQASSKIAVDKCIRLRDELQQLRDAIQDISDKSKLELSFIANRKCMDKIQQSETYLKENSIKAKDSITFQPNHEIIQYLSKLSGLGQIEHSTQTLMGQGNPNKVITVQGKSEHNVNISSDSQIYSITAICVLPDRKVLVVDSDNANVKLLDQQYQVVSHWSATGSPWGMCEITPSEVAVTLNCPCYEVQFITVNNRQLVMGKKLQLQHFCRSIAFHQGDLYITSGTALYMYKLSGKFISKMYEDTSGDLTLSVTVDSCAVSPTGDKLYITNYSKHELLILARDGSVLVTFTDPALDYPARVNVTPSGQVLVCGGYYPNYYIIQLDSEGKRKLATLATEKDGMGDPWSICYNRHTSCIIVGLLKNNSIQVFKAL</sequence>
<dbReference type="AlphaFoldDB" id="A0A9D4DHU2"/>
<keyword evidence="5" id="KW-1185">Reference proteome</keyword>
<evidence type="ECO:0000313" key="5">
    <source>
        <dbReference type="Proteomes" id="UP000828390"/>
    </source>
</evidence>
<name>A0A9D4DHU2_DREPO</name>
<accession>A0A9D4DHU2</accession>
<feature type="domain" description="B box-type" evidence="3">
    <location>
        <begin position="93"/>
        <end position="127"/>
    </location>
</feature>
<dbReference type="CDD" id="cd19756">
    <property type="entry name" value="Bbox2"/>
    <property type="match status" value="1"/>
</dbReference>
<dbReference type="GO" id="GO:0008270">
    <property type="term" value="F:zinc ion binding"/>
    <property type="evidence" value="ECO:0007669"/>
    <property type="project" value="UniProtKB-KW"/>
</dbReference>
<keyword evidence="1" id="KW-0863">Zinc-finger</keyword>
<dbReference type="EMBL" id="JAIWYP010000010">
    <property type="protein sequence ID" value="KAH3749086.1"/>
    <property type="molecule type" value="Genomic_DNA"/>
</dbReference>
<reference evidence="4" key="2">
    <citation type="submission" date="2020-11" db="EMBL/GenBank/DDBJ databases">
        <authorList>
            <person name="McCartney M.A."/>
            <person name="Auch B."/>
            <person name="Kono T."/>
            <person name="Mallez S."/>
            <person name="Becker A."/>
            <person name="Gohl D.M."/>
            <person name="Silverstein K.A.T."/>
            <person name="Koren S."/>
            <person name="Bechman K.B."/>
            <person name="Herman A."/>
            <person name="Abrahante J.E."/>
            <person name="Garbe J."/>
        </authorList>
    </citation>
    <scope>NUCLEOTIDE SEQUENCE</scope>
    <source>
        <strain evidence="4">Duluth1</strain>
        <tissue evidence="4">Whole animal</tissue>
    </source>
</reference>
<evidence type="ECO:0000256" key="2">
    <source>
        <dbReference type="SAM" id="Coils"/>
    </source>
</evidence>
<dbReference type="SUPFAM" id="SSF101898">
    <property type="entry name" value="NHL repeat"/>
    <property type="match status" value="1"/>
</dbReference>
<dbReference type="InterPro" id="IPR000315">
    <property type="entry name" value="Znf_B-box"/>
</dbReference>
<dbReference type="SUPFAM" id="SSF57845">
    <property type="entry name" value="B-box zinc-binding domain"/>
    <property type="match status" value="1"/>
</dbReference>
<dbReference type="InterPro" id="IPR047153">
    <property type="entry name" value="TRIM45/56/19-like"/>
</dbReference>
<dbReference type="PANTHER" id="PTHR25462:SF296">
    <property type="entry name" value="MEIOTIC P26, ISOFORM F"/>
    <property type="match status" value="1"/>
</dbReference>